<dbReference type="PROSITE" id="PS00107">
    <property type="entry name" value="PROTEIN_KINASE_ATP"/>
    <property type="match status" value="1"/>
</dbReference>
<feature type="compositionally biased region" description="Polar residues" evidence="7">
    <location>
        <begin position="286"/>
        <end position="298"/>
    </location>
</feature>
<keyword evidence="2" id="KW-0808">Transferase</keyword>
<feature type="region of interest" description="Disordered" evidence="7">
    <location>
        <begin position="51"/>
        <end position="96"/>
    </location>
</feature>
<evidence type="ECO:0000259" key="9">
    <source>
        <dbReference type="PROSITE" id="PS50011"/>
    </source>
</evidence>
<evidence type="ECO:0000256" key="6">
    <source>
        <dbReference type="PROSITE-ProRule" id="PRU10141"/>
    </source>
</evidence>
<feature type="region of interest" description="Disordered" evidence="7">
    <location>
        <begin position="165"/>
        <end position="271"/>
    </location>
</feature>
<keyword evidence="5 6" id="KW-0067">ATP-binding</keyword>
<evidence type="ECO:0000313" key="10">
    <source>
        <dbReference type="EMBL" id="KAK7201365.1"/>
    </source>
</evidence>
<feature type="region of interest" description="Disordered" evidence="7">
    <location>
        <begin position="1356"/>
        <end position="1412"/>
    </location>
</feature>
<feature type="binding site" evidence="6">
    <location>
        <position position="1546"/>
    </location>
    <ligand>
        <name>ATP</name>
        <dbReference type="ChEBI" id="CHEBI:30616"/>
    </ligand>
</feature>
<dbReference type="EMBL" id="JAECZO010000014">
    <property type="protein sequence ID" value="KAK7201365.1"/>
    <property type="molecule type" value="Genomic_DNA"/>
</dbReference>
<feature type="compositionally biased region" description="Gly residues" evidence="7">
    <location>
        <begin position="236"/>
        <end position="245"/>
    </location>
</feature>
<feature type="region of interest" description="Disordered" evidence="7">
    <location>
        <begin position="1"/>
        <end position="27"/>
    </location>
</feature>
<feature type="compositionally biased region" description="Low complexity" evidence="7">
    <location>
        <begin position="165"/>
        <end position="176"/>
    </location>
</feature>
<dbReference type="InterPro" id="IPR000719">
    <property type="entry name" value="Prot_kinase_dom"/>
</dbReference>
<dbReference type="InterPro" id="IPR011009">
    <property type="entry name" value="Kinase-like_dom_sf"/>
</dbReference>
<keyword evidence="8" id="KW-0812">Transmembrane</keyword>
<evidence type="ECO:0000313" key="11">
    <source>
        <dbReference type="Proteomes" id="UP001430356"/>
    </source>
</evidence>
<dbReference type="Proteomes" id="UP001430356">
    <property type="component" value="Unassembled WGS sequence"/>
</dbReference>
<comment type="caution">
    <text evidence="10">The sequence shown here is derived from an EMBL/GenBank/DDBJ whole genome shotgun (WGS) entry which is preliminary data.</text>
</comment>
<gene>
    <name evidence="10" type="ORF">NESM_000198900</name>
</gene>
<evidence type="ECO:0000256" key="2">
    <source>
        <dbReference type="ARBA" id="ARBA00022679"/>
    </source>
</evidence>
<proteinExistence type="predicted"/>
<reference evidence="10 11" key="1">
    <citation type="journal article" date="2021" name="MBio">
        <title>A New Model Trypanosomatid, Novymonas esmeraldas: Genomic Perception of Its 'Candidatus Pandoraea novymonadis' Endosymbiont.</title>
        <authorList>
            <person name="Zakharova A."/>
            <person name="Saura A."/>
            <person name="Butenko A."/>
            <person name="Podesvova L."/>
            <person name="Warmusova S."/>
            <person name="Kostygov A.Y."/>
            <person name="Nenarokova A."/>
            <person name="Lukes J."/>
            <person name="Opperdoes F.R."/>
            <person name="Yurchenko V."/>
        </authorList>
    </citation>
    <scope>NUCLEOTIDE SEQUENCE [LARGE SCALE GENOMIC DNA]</scope>
    <source>
        <strain evidence="10 11">E262AT.01</strain>
    </source>
</reference>
<evidence type="ECO:0000256" key="7">
    <source>
        <dbReference type="SAM" id="MobiDB-lite"/>
    </source>
</evidence>
<feature type="region of interest" description="Disordered" evidence="7">
    <location>
        <begin position="1425"/>
        <end position="1469"/>
    </location>
</feature>
<feature type="region of interest" description="Disordered" evidence="7">
    <location>
        <begin position="283"/>
        <end position="310"/>
    </location>
</feature>
<feature type="region of interest" description="Disordered" evidence="7">
    <location>
        <begin position="927"/>
        <end position="978"/>
    </location>
</feature>
<feature type="compositionally biased region" description="Low complexity" evidence="7">
    <location>
        <begin position="1392"/>
        <end position="1405"/>
    </location>
</feature>
<keyword evidence="8" id="KW-0472">Membrane</keyword>
<keyword evidence="4 10" id="KW-0418">Kinase</keyword>
<keyword evidence="3 6" id="KW-0547">Nucleotide-binding</keyword>
<keyword evidence="1" id="KW-0723">Serine/threonine-protein kinase</keyword>
<feature type="compositionally biased region" description="Acidic residues" evidence="7">
    <location>
        <begin position="1425"/>
        <end position="1436"/>
    </location>
</feature>
<organism evidence="10 11">
    <name type="scientific">Novymonas esmeraldas</name>
    <dbReference type="NCBI Taxonomy" id="1808958"/>
    <lineage>
        <taxon>Eukaryota</taxon>
        <taxon>Discoba</taxon>
        <taxon>Euglenozoa</taxon>
        <taxon>Kinetoplastea</taxon>
        <taxon>Metakinetoplastina</taxon>
        <taxon>Trypanosomatida</taxon>
        <taxon>Trypanosomatidae</taxon>
        <taxon>Novymonas</taxon>
    </lineage>
</organism>
<feature type="compositionally biased region" description="Low complexity" evidence="7">
    <location>
        <begin position="299"/>
        <end position="309"/>
    </location>
</feature>
<feature type="transmembrane region" description="Helical" evidence="8">
    <location>
        <begin position="802"/>
        <end position="825"/>
    </location>
</feature>
<keyword evidence="11" id="KW-1185">Reference proteome</keyword>
<evidence type="ECO:0000256" key="1">
    <source>
        <dbReference type="ARBA" id="ARBA00022527"/>
    </source>
</evidence>
<feature type="region of interest" description="Disordered" evidence="7">
    <location>
        <begin position="1897"/>
        <end position="1927"/>
    </location>
</feature>
<keyword evidence="8" id="KW-1133">Transmembrane helix</keyword>
<dbReference type="SMART" id="SM00220">
    <property type="entry name" value="S_TKc"/>
    <property type="match status" value="1"/>
</dbReference>
<dbReference type="InterPro" id="IPR008271">
    <property type="entry name" value="Ser/Thr_kinase_AS"/>
</dbReference>
<accession>A0AAW0F7X7</accession>
<feature type="compositionally biased region" description="Low complexity" evidence="7">
    <location>
        <begin position="1913"/>
        <end position="1927"/>
    </location>
</feature>
<evidence type="ECO:0000256" key="4">
    <source>
        <dbReference type="ARBA" id="ARBA00022777"/>
    </source>
</evidence>
<dbReference type="PROSITE" id="PS50011">
    <property type="entry name" value="PROTEIN_KINASE_DOM"/>
    <property type="match status" value="1"/>
</dbReference>
<feature type="transmembrane region" description="Helical" evidence="8">
    <location>
        <begin position="430"/>
        <end position="450"/>
    </location>
</feature>
<dbReference type="GO" id="GO:0005524">
    <property type="term" value="F:ATP binding"/>
    <property type="evidence" value="ECO:0007669"/>
    <property type="project" value="UniProtKB-UniRule"/>
</dbReference>
<feature type="compositionally biased region" description="Low complexity" evidence="7">
    <location>
        <begin position="199"/>
        <end position="223"/>
    </location>
</feature>
<dbReference type="GO" id="GO:0004674">
    <property type="term" value="F:protein serine/threonine kinase activity"/>
    <property type="evidence" value="ECO:0007669"/>
    <property type="project" value="UniProtKB-KW"/>
</dbReference>
<dbReference type="PANTHER" id="PTHR11584:SF369">
    <property type="entry name" value="MITOGEN-ACTIVATED PROTEIN KINASE KINASE KINASE 19-RELATED"/>
    <property type="match status" value="1"/>
</dbReference>
<name>A0AAW0F7X7_9TRYP</name>
<evidence type="ECO:0000256" key="3">
    <source>
        <dbReference type="ARBA" id="ARBA00022741"/>
    </source>
</evidence>
<evidence type="ECO:0000256" key="8">
    <source>
        <dbReference type="SAM" id="Phobius"/>
    </source>
</evidence>
<evidence type="ECO:0000256" key="5">
    <source>
        <dbReference type="ARBA" id="ARBA00022840"/>
    </source>
</evidence>
<dbReference type="InterPro" id="IPR017441">
    <property type="entry name" value="Protein_kinase_ATP_BS"/>
</dbReference>
<dbReference type="Gene3D" id="1.10.510.10">
    <property type="entry name" value="Transferase(Phosphotransferase) domain 1"/>
    <property type="match status" value="2"/>
</dbReference>
<feature type="transmembrane region" description="Helical" evidence="8">
    <location>
        <begin position="367"/>
        <end position="392"/>
    </location>
</feature>
<dbReference type="PROSITE" id="PS00108">
    <property type="entry name" value="PROTEIN_KINASE_ST"/>
    <property type="match status" value="1"/>
</dbReference>
<protein>
    <submittedName>
        <fullName evidence="10">Protein kinase</fullName>
    </submittedName>
</protein>
<dbReference type="PANTHER" id="PTHR11584">
    <property type="entry name" value="SERINE/THREONINE PROTEIN KINASE"/>
    <property type="match status" value="1"/>
</dbReference>
<feature type="domain" description="Protein kinase" evidence="9">
    <location>
        <begin position="1518"/>
        <end position="2006"/>
    </location>
</feature>
<dbReference type="Pfam" id="PF00069">
    <property type="entry name" value="Pkinase"/>
    <property type="match status" value="1"/>
</dbReference>
<dbReference type="SUPFAM" id="SSF56112">
    <property type="entry name" value="Protein kinase-like (PK-like)"/>
    <property type="match status" value="1"/>
</dbReference>
<dbReference type="FunFam" id="1.10.510.10:FF:001501">
    <property type="entry name" value="Protein kinase, putative"/>
    <property type="match status" value="1"/>
</dbReference>
<feature type="compositionally biased region" description="Basic and acidic residues" evidence="7">
    <location>
        <begin position="1"/>
        <end position="15"/>
    </location>
</feature>
<sequence length="2007" mass="210555">MIGRERQLDVEESRHLATPPDTEGGSSYLAMLSPLSVTALSPSSVLPPIRAAAAHKGRSGGAEQDDGPSTTAAVPLLPVSLTADEATESTERRRSSVSVFATTPPFFRSGAVPWSASAGVAASAAPLSSTRASAGTMEEGEELRVISPTSGLPPSTVTIITTSASASISGPGPAVSNGDLGSTMSRPRRKLRGSEVSFATATATAAATAARPSTTSGANYSASSGGGQLRIPGARFGKGTGGGGSPLPADSVRAGPSYRTGSSMNDDSRLDSTAPATAVGVIGGEASSSSAPRSTRYASGSWSPHYSSSGVTQPLIRLAPNTRSSVPFPSHHRFAAGVSATDATAISTAGRQPGLQSSRVSDGACRIPLSVAVLVGTVLTVILVAALTIVPLNAVSVQAADYATATLSLSLASSYTRSVEASMLFLPNAISAYAFAYMGSAVVQAWDWTAKDMPQAMRQMCHTVAGTHLNPTSLLLYMSLSSPYSGYSAYCSPQDNSSYLVGNYITDNSSKPRYVVNGSTYDYAMPLEEYPAVLSMTPSDYTVEFGGSGNTWNTVVLPWYRNYMALQNPERRFDRGAVSGSASFASYGGSGSSSSSSSRRSTGGHVSTAASVKNSLQYLDGYWSVFTHNNVSVITYTFPFVDYLGNPACITGALQPDGFNALYPRGLIDSHSTARAMVVDAVSGLVFITSWLRDTTVRMDNWNTSCNCTPGGNDPRAVYLEDITDPLMSAAVAYVGGQQGIADTPPEVSRWMGQFTADGTDNLIIVNRVNVSADASYKSLIVMYAVRKNEFTASISNVQRSAIIAVVTVLAVVVLIEVVLLYLLLQPIRGVAAGLRAAAELRDGSECVDHVTSVLKEVAEMQRDFHRMNAKLMQMRTFLPQGMLDAQATGSDTQANSDMALSFFRASGSPPQSGGAGGGGYDMVSGASDVFGDGDHGDHHHHGGPASRGMSGEGGEELGTPLNAEESGRRQQRHRRRDAAVADGAYMQLNDRVLLEEVNHFRRRYCSVITFCMHLMESEISVKFLNEHCTYFMEGVLPCVLRYGGVVELQRPDYIVVGFGAHNKVAMHQNRAAKCALEVMHLLNTTTPIGPRVGCLIDASEYYVGTCGAASRNSLVAFTHSFVPKTDLIRVLKSVQTQILLTQRLASTLESSMLVMPVDCMLLNPLGERDIILYELRGHIRMLPPEVPEVMVRQVIRAVRMGFTRMLKGDYVRALEILEPYEATELQAARLGAMCRAFTARNLHRPFMRSVARLTFSEAHFTGYHEDTPAEWGESHASGTSFGAYGYPGGAGAASELANPLSAGGGGGGGVGVGVGGGGGGGGASLFASPFSNELDPTALLTSPPTMRLVVGAALTPPSPDVEVSKRTTEGSVTAAGAVSALTRADDGSHRAQSSSSRTAGASAADGTLDGHDGETALFEMFVEDCPDDDDDDDADGDGREDVSDRTASGGHSGGQSPSRRANGGGGGGGGGGVCGLGEGCPDHSSAAAGGTGTAAGRRLRKGELPLSFNDYEGSPWRRSYDVLGTGAFSTVYRGLSASGNLVALKCFRLGARNIDVHTIVDEVRLFSNLHHENVVQYLSLYVSESYVIEIMEFVPGGSLDTLLKSFGLLQPESVRRYLRDITRGLHYLHTASIVHCDIKPHNVLLAMDGQCKLSDFGSAIARATSSVCKIDDVLEMRGTPGYMAPEVARGDVPTMKSDVYSLGITILELLTGKLPWDYAEATASGSPERLTRRKSAAERHASLLQLRGLSSTESAAVRAAGNGAEVGSEIAAAHPPLGPPTTALLSSSAVLLSSSSYIDPTAAATVGATKSDFGGGPMCVANGAAAQEAAYTSLTLHGDNGGMNVATTRHQIVGTESEMADDTAAAVGMSTAITGVTTTPAFVSSRAHTAGSAAAVDSRGRDGNTCHQQRHSVVVPSSASSPRTSAALPSTVLYSQRASASAQRRPIDQVLRSATQLVVYIGRGLVVPHIPDTLDEDVIDFLELCLSPDPAERASMSELMLHPWLM</sequence>